<dbReference type="Proteomes" id="UP000053989">
    <property type="component" value="Unassembled WGS sequence"/>
</dbReference>
<proteinExistence type="predicted"/>
<accession>A0A0C3DD88</accession>
<sequence>MARTKVPTPHPKLTVSQKIARCEKFRALTDNVNNACAAYMREVLAISKKHGRSERWVRHQLYLGGNVSKKSCRPNTWNAFVHQRLNDINENLAKGEHWKLMEFVEAHKGTLLSHYSVLTPAQKMRYKDEVTQLHVKKQQTARDNPRGVQCDMEASFDAMDKEWITLSYHLGIEGIFIAVRGGVDDLSGPRLFFTNKAEKFARAVLDLEPHRLALKLEAFVITRLDSCAALTQAPSHGLNQLVSKCHSIIQEGLAIIIKEKYQNDSNVRMNYNNYEGSIVERYGVALVGWPDNLLPV</sequence>
<keyword evidence="2" id="KW-1185">Reference proteome</keyword>
<name>A0A0C3DD88_9AGAM</name>
<dbReference type="OrthoDB" id="3253416at2759"/>
<evidence type="ECO:0000313" key="1">
    <source>
        <dbReference type="EMBL" id="KIM58660.1"/>
    </source>
</evidence>
<evidence type="ECO:0000313" key="2">
    <source>
        <dbReference type="Proteomes" id="UP000053989"/>
    </source>
</evidence>
<organism evidence="1 2">
    <name type="scientific">Scleroderma citrinum Foug A</name>
    <dbReference type="NCBI Taxonomy" id="1036808"/>
    <lineage>
        <taxon>Eukaryota</taxon>
        <taxon>Fungi</taxon>
        <taxon>Dikarya</taxon>
        <taxon>Basidiomycota</taxon>
        <taxon>Agaricomycotina</taxon>
        <taxon>Agaricomycetes</taxon>
        <taxon>Agaricomycetidae</taxon>
        <taxon>Boletales</taxon>
        <taxon>Sclerodermatineae</taxon>
        <taxon>Sclerodermataceae</taxon>
        <taxon>Scleroderma</taxon>
    </lineage>
</organism>
<dbReference type="EMBL" id="KN822083">
    <property type="protein sequence ID" value="KIM58660.1"/>
    <property type="molecule type" value="Genomic_DNA"/>
</dbReference>
<reference evidence="1 2" key="1">
    <citation type="submission" date="2014-04" db="EMBL/GenBank/DDBJ databases">
        <authorList>
            <consortium name="DOE Joint Genome Institute"/>
            <person name="Kuo A."/>
            <person name="Kohler A."/>
            <person name="Nagy L.G."/>
            <person name="Floudas D."/>
            <person name="Copeland A."/>
            <person name="Barry K.W."/>
            <person name="Cichocki N."/>
            <person name="Veneault-Fourrey C."/>
            <person name="LaButti K."/>
            <person name="Lindquist E.A."/>
            <person name="Lipzen A."/>
            <person name="Lundell T."/>
            <person name="Morin E."/>
            <person name="Murat C."/>
            <person name="Sun H."/>
            <person name="Tunlid A."/>
            <person name="Henrissat B."/>
            <person name="Grigoriev I.V."/>
            <person name="Hibbett D.S."/>
            <person name="Martin F."/>
            <person name="Nordberg H.P."/>
            <person name="Cantor M.N."/>
            <person name="Hua S.X."/>
        </authorList>
    </citation>
    <scope>NUCLEOTIDE SEQUENCE [LARGE SCALE GENOMIC DNA]</scope>
    <source>
        <strain evidence="1 2">Foug A</strain>
    </source>
</reference>
<dbReference type="HOGENOM" id="CLU_035160_2_0_1"/>
<dbReference type="AlphaFoldDB" id="A0A0C3DD88"/>
<gene>
    <name evidence="1" type="ORF">SCLCIDRAFT_27930</name>
</gene>
<protein>
    <submittedName>
        <fullName evidence="1">Uncharacterized protein</fullName>
    </submittedName>
</protein>
<reference evidence="2" key="2">
    <citation type="submission" date="2015-01" db="EMBL/GenBank/DDBJ databases">
        <title>Evolutionary Origins and Diversification of the Mycorrhizal Mutualists.</title>
        <authorList>
            <consortium name="DOE Joint Genome Institute"/>
            <consortium name="Mycorrhizal Genomics Consortium"/>
            <person name="Kohler A."/>
            <person name="Kuo A."/>
            <person name="Nagy L.G."/>
            <person name="Floudas D."/>
            <person name="Copeland A."/>
            <person name="Barry K.W."/>
            <person name="Cichocki N."/>
            <person name="Veneault-Fourrey C."/>
            <person name="LaButti K."/>
            <person name="Lindquist E.A."/>
            <person name="Lipzen A."/>
            <person name="Lundell T."/>
            <person name="Morin E."/>
            <person name="Murat C."/>
            <person name="Riley R."/>
            <person name="Ohm R."/>
            <person name="Sun H."/>
            <person name="Tunlid A."/>
            <person name="Henrissat B."/>
            <person name="Grigoriev I.V."/>
            <person name="Hibbett D.S."/>
            <person name="Martin F."/>
        </authorList>
    </citation>
    <scope>NUCLEOTIDE SEQUENCE [LARGE SCALE GENOMIC DNA]</scope>
    <source>
        <strain evidence="2">Foug A</strain>
    </source>
</reference>
<dbReference type="InParanoid" id="A0A0C3DD88"/>